<dbReference type="InterPro" id="IPR026263">
    <property type="entry name" value="Alkaline_phosphatase_prok"/>
</dbReference>
<dbReference type="RefSeq" id="WP_405286898.1">
    <property type="nucleotide sequence ID" value="NZ_JBBHLI010000005.1"/>
</dbReference>
<dbReference type="InterPro" id="IPR017850">
    <property type="entry name" value="Alkaline_phosphatase_core_sf"/>
</dbReference>
<protein>
    <submittedName>
        <fullName evidence="2">Alkaline phosphatase family protein</fullName>
    </submittedName>
</protein>
<feature type="signal peptide" evidence="1">
    <location>
        <begin position="1"/>
        <end position="26"/>
    </location>
</feature>
<feature type="chain" id="PRO_5046002556" evidence="1">
    <location>
        <begin position="27"/>
        <end position="537"/>
    </location>
</feature>
<dbReference type="SUPFAM" id="SSF53649">
    <property type="entry name" value="Alkaline phosphatase-like"/>
    <property type="match status" value="1"/>
</dbReference>
<sequence length="537" mass="58957">MLRSLRLTALSLAVVASGCGPGGAPAADPAPTLIVALPVDQLRSDLLERYDTLFTGGLRRLLDEGLVHPNSTHDHANNFTAVGHTTLATGVHPTRHEVVGNEWHIATPEGEWRSVYAVEDPDSPILGHPDYPGRSPVNIARPGLADWVLAQDPEARVAAISGKDRGSIPMMAQARGEVYWLLAEQGEIVTTTWYHDALPEWVAAFNEERMPELYGDTLWESIVPPGAEALTLPDSAPWEGFRGGRFATFPHLASAEATGLDDRRLQYNRWRQNTPFQSKAIFAFAEELIERFELGQRGPVDYLVVGMSQVDYVGHMYGPLSVEQLDNLLRLDRELGAFLDFLDATVGEGRWVMGVSADHGVADVPEALDRPDAARLRLTSEDRARLDAVADAAAEAAHDLEPRERAERVAAALEATPEIVRAISLHRLQEGPTGDSLLDLYRNSMSTERRTSRYRDYDVVVYYEEGMLANRGYGTTHGTPWLYDRAVPLIFLGADVEPGRSDERVATVDFAPTLAALAGIEVPDDLDGRAVIGRPPR</sequence>
<keyword evidence="1" id="KW-0732">Signal</keyword>
<dbReference type="Pfam" id="PF01663">
    <property type="entry name" value="Phosphodiest"/>
    <property type="match status" value="1"/>
</dbReference>
<evidence type="ECO:0000313" key="2">
    <source>
        <dbReference type="EMBL" id="MEK9501415.1"/>
    </source>
</evidence>
<dbReference type="InterPro" id="IPR002591">
    <property type="entry name" value="Phosphodiest/P_Trfase"/>
</dbReference>
<proteinExistence type="predicted"/>
<reference evidence="2 3" key="1">
    <citation type="submission" date="2024-02" db="EMBL/GenBank/DDBJ databases">
        <title>A novel Gemmatimonadota bacterium.</title>
        <authorList>
            <person name="Du Z.-J."/>
            <person name="Ye Y.-Q."/>
        </authorList>
    </citation>
    <scope>NUCLEOTIDE SEQUENCE [LARGE SCALE GENOMIC DNA]</scope>
    <source>
        <strain evidence="2 3">DH-20</strain>
    </source>
</reference>
<dbReference type="EMBL" id="JBBHLI010000005">
    <property type="protein sequence ID" value="MEK9501415.1"/>
    <property type="molecule type" value="Genomic_DNA"/>
</dbReference>
<evidence type="ECO:0000256" key="1">
    <source>
        <dbReference type="SAM" id="SignalP"/>
    </source>
</evidence>
<keyword evidence="3" id="KW-1185">Reference proteome</keyword>
<dbReference type="Proteomes" id="UP001484239">
    <property type="component" value="Unassembled WGS sequence"/>
</dbReference>
<accession>A0ABU9EBT0</accession>
<dbReference type="PIRSF" id="PIRSF031924">
    <property type="entry name" value="Pi-irrepressible_AP"/>
    <property type="match status" value="1"/>
</dbReference>
<gene>
    <name evidence="2" type="ORF">WI372_10545</name>
</gene>
<name>A0ABU9EBT0_9BACT</name>
<organism evidence="2 3">
    <name type="scientific">Gaopeijia maritima</name>
    <dbReference type="NCBI Taxonomy" id="3119007"/>
    <lineage>
        <taxon>Bacteria</taxon>
        <taxon>Pseudomonadati</taxon>
        <taxon>Gemmatimonadota</taxon>
        <taxon>Longimicrobiia</taxon>
        <taxon>Gaopeijiales</taxon>
        <taxon>Gaopeijiaceae</taxon>
        <taxon>Gaopeijia</taxon>
    </lineage>
</organism>
<evidence type="ECO:0000313" key="3">
    <source>
        <dbReference type="Proteomes" id="UP001484239"/>
    </source>
</evidence>
<dbReference type="Gene3D" id="3.40.720.10">
    <property type="entry name" value="Alkaline Phosphatase, subunit A"/>
    <property type="match status" value="2"/>
</dbReference>
<dbReference type="PROSITE" id="PS51257">
    <property type="entry name" value="PROKAR_LIPOPROTEIN"/>
    <property type="match status" value="1"/>
</dbReference>
<comment type="caution">
    <text evidence="2">The sequence shown here is derived from an EMBL/GenBank/DDBJ whole genome shotgun (WGS) entry which is preliminary data.</text>
</comment>